<dbReference type="PROSITE" id="PS51713">
    <property type="entry name" value="G_ERA"/>
    <property type="match status" value="1"/>
</dbReference>
<feature type="region of interest" description="G5" evidence="9">
    <location>
        <begin position="174"/>
        <end position="176"/>
    </location>
</feature>
<dbReference type="SUPFAM" id="SSF52540">
    <property type="entry name" value="P-loop containing nucleoside triphosphate hydrolases"/>
    <property type="match status" value="1"/>
</dbReference>
<dbReference type="PROSITE" id="PS50823">
    <property type="entry name" value="KH_TYPE_2"/>
    <property type="match status" value="1"/>
</dbReference>
<reference evidence="13 14" key="1">
    <citation type="submission" date="2017-01" db="EMBL/GenBank/DDBJ databases">
        <authorList>
            <person name="Mah S.A."/>
            <person name="Swanson W.J."/>
            <person name="Moy G.W."/>
            <person name="Vacquier V.D."/>
        </authorList>
    </citation>
    <scope>NUCLEOTIDE SEQUENCE [LARGE SCALE GENOMIC DNA]</scope>
    <source>
        <strain evidence="13 14">CPCC 203464</strain>
    </source>
</reference>
<feature type="binding site" evidence="8">
    <location>
        <begin position="33"/>
        <end position="40"/>
    </location>
    <ligand>
        <name>GTP</name>
        <dbReference type="ChEBI" id="CHEBI:37565"/>
    </ligand>
</feature>
<dbReference type="GO" id="GO:0005525">
    <property type="term" value="F:GTP binding"/>
    <property type="evidence" value="ECO:0007669"/>
    <property type="project" value="UniProtKB-UniRule"/>
</dbReference>
<evidence type="ECO:0000256" key="2">
    <source>
        <dbReference type="ARBA" id="ARBA00020484"/>
    </source>
</evidence>
<proteinExistence type="inferred from homology"/>
<evidence type="ECO:0000256" key="8">
    <source>
        <dbReference type="HAMAP-Rule" id="MF_00367"/>
    </source>
</evidence>
<keyword evidence="14" id="KW-1185">Reference proteome</keyword>
<keyword evidence="3" id="KW-0134">Cell wall</keyword>
<evidence type="ECO:0000256" key="5">
    <source>
        <dbReference type="ARBA" id="ARBA00022741"/>
    </source>
</evidence>
<dbReference type="PANTHER" id="PTHR42698:SF1">
    <property type="entry name" value="GTPASE ERA, MITOCHONDRIAL"/>
    <property type="match status" value="1"/>
</dbReference>
<keyword evidence="4" id="KW-0964">Secreted</keyword>
<feature type="domain" description="Era-type G" evidence="12">
    <location>
        <begin position="25"/>
        <end position="195"/>
    </location>
</feature>
<dbReference type="PANTHER" id="PTHR42698">
    <property type="entry name" value="GTPASE ERA"/>
    <property type="match status" value="1"/>
</dbReference>
<evidence type="ECO:0000259" key="11">
    <source>
        <dbReference type="PROSITE" id="PS50823"/>
    </source>
</evidence>
<comment type="similarity">
    <text evidence="1 8 9 10">Belongs to the TRAFAC class TrmE-Era-EngA-EngB-Septin-like GTPase superfamily. Era GTPase family.</text>
</comment>
<dbReference type="NCBIfam" id="NF000908">
    <property type="entry name" value="PRK00089.1"/>
    <property type="match status" value="1"/>
</dbReference>
<dbReference type="InterPro" id="IPR027417">
    <property type="entry name" value="P-loop_NTPase"/>
</dbReference>
<evidence type="ECO:0000313" key="14">
    <source>
        <dbReference type="Proteomes" id="UP000186218"/>
    </source>
</evidence>
<dbReference type="InterPro" id="IPR015946">
    <property type="entry name" value="KH_dom-like_a/b"/>
</dbReference>
<dbReference type="GO" id="GO:0005829">
    <property type="term" value="C:cytosol"/>
    <property type="evidence" value="ECO:0007669"/>
    <property type="project" value="TreeGrafter"/>
</dbReference>
<keyword evidence="8" id="KW-0472">Membrane</keyword>
<evidence type="ECO:0000256" key="10">
    <source>
        <dbReference type="RuleBase" id="RU003761"/>
    </source>
</evidence>
<feature type="domain" description="KH type-2" evidence="11">
    <location>
        <begin position="226"/>
        <end position="309"/>
    </location>
</feature>
<dbReference type="InterPro" id="IPR006073">
    <property type="entry name" value="GTP-bd"/>
</dbReference>
<dbReference type="GO" id="GO:0000028">
    <property type="term" value="P:ribosomal small subunit assembly"/>
    <property type="evidence" value="ECO:0007669"/>
    <property type="project" value="TreeGrafter"/>
</dbReference>
<evidence type="ECO:0000256" key="3">
    <source>
        <dbReference type="ARBA" id="ARBA00022512"/>
    </source>
</evidence>
<dbReference type="GO" id="GO:0043024">
    <property type="term" value="F:ribosomal small subunit binding"/>
    <property type="evidence" value="ECO:0007669"/>
    <property type="project" value="TreeGrafter"/>
</dbReference>
<dbReference type="InterPro" id="IPR030388">
    <property type="entry name" value="G_ERA_dom"/>
</dbReference>
<dbReference type="GO" id="GO:0070181">
    <property type="term" value="F:small ribosomal subunit rRNA binding"/>
    <property type="evidence" value="ECO:0007669"/>
    <property type="project" value="UniProtKB-UniRule"/>
</dbReference>
<dbReference type="Pfam" id="PF07650">
    <property type="entry name" value="KH_2"/>
    <property type="match status" value="1"/>
</dbReference>
<evidence type="ECO:0000259" key="12">
    <source>
        <dbReference type="PROSITE" id="PS51713"/>
    </source>
</evidence>
<dbReference type="InterPro" id="IPR004044">
    <property type="entry name" value="KH_dom_type_2"/>
</dbReference>
<dbReference type="EMBL" id="FTNT01000007">
    <property type="protein sequence ID" value="SIS08316.1"/>
    <property type="molecule type" value="Genomic_DNA"/>
</dbReference>
<keyword evidence="6 8" id="KW-0694">RNA-binding</keyword>
<evidence type="ECO:0000256" key="1">
    <source>
        <dbReference type="ARBA" id="ARBA00007921"/>
    </source>
</evidence>
<feature type="binding site" evidence="8">
    <location>
        <begin position="144"/>
        <end position="147"/>
    </location>
    <ligand>
        <name>GTP</name>
        <dbReference type="ChEBI" id="CHEBI:37565"/>
    </ligand>
</feature>
<evidence type="ECO:0000313" key="13">
    <source>
        <dbReference type="EMBL" id="SIS08316.1"/>
    </source>
</evidence>
<dbReference type="InterPro" id="IPR005225">
    <property type="entry name" value="Small_GTP-bd"/>
</dbReference>
<keyword evidence="8" id="KW-0699">rRNA-binding</keyword>
<dbReference type="Pfam" id="PF01926">
    <property type="entry name" value="MMR_HSR1"/>
    <property type="match status" value="1"/>
</dbReference>
<comment type="subunit">
    <text evidence="8">Monomer.</text>
</comment>
<dbReference type="STRING" id="1344003.SAMN05445060_2557"/>
<dbReference type="FunFam" id="3.30.300.20:FF:000003">
    <property type="entry name" value="GTPase Era"/>
    <property type="match status" value="1"/>
</dbReference>
<keyword evidence="7 8" id="KW-0342">GTP-binding</keyword>
<dbReference type="Gene3D" id="3.40.50.300">
    <property type="entry name" value="P-loop containing nucleotide triphosphate hydrolases"/>
    <property type="match status" value="1"/>
</dbReference>
<dbReference type="SUPFAM" id="SSF54814">
    <property type="entry name" value="Prokaryotic type KH domain (KH-domain type II)"/>
    <property type="match status" value="1"/>
</dbReference>
<dbReference type="NCBIfam" id="TIGR00436">
    <property type="entry name" value="era"/>
    <property type="match status" value="1"/>
</dbReference>
<feature type="binding site" evidence="8">
    <location>
        <begin position="80"/>
        <end position="84"/>
    </location>
    <ligand>
        <name>GTP</name>
        <dbReference type="ChEBI" id="CHEBI:37565"/>
    </ligand>
</feature>
<evidence type="ECO:0000256" key="7">
    <source>
        <dbReference type="ARBA" id="ARBA00023134"/>
    </source>
</evidence>
<dbReference type="NCBIfam" id="TIGR00231">
    <property type="entry name" value="small_GTP"/>
    <property type="match status" value="1"/>
</dbReference>
<evidence type="ECO:0000256" key="9">
    <source>
        <dbReference type="PROSITE-ProRule" id="PRU01050"/>
    </source>
</evidence>
<protein>
    <recommendedName>
        <fullName evidence="2 8">GTPase Era</fullName>
    </recommendedName>
</protein>
<dbReference type="InterPro" id="IPR005662">
    <property type="entry name" value="GTPase_Era-like"/>
</dbReference>
<name>A0A1N7G7C5_9NOCA</name>
<dbReference type="HAMAP" id="MF_00367">
    <property type="entry name" value="GTPase_Era"/>
    <property type="match status" value="1"/>
</dbReference>
<dbReference type="Gene3D" id="3.30.300.20">
    <property type="match status" value="1"/>
</dbReference>
<feature type="region of interest" description="G1" evidence="9">
    <location>
        <begin position="33"/>
        <end position="40"/>
    </location>
</feature>
<feature type="region of interest" description="G4" evidence="9">
    <location>
        <begin position="144"/>
        <end position="147"/>
    </location>
</feature>
<dbReference type="SMART" id="SM00382">
    <property type="entry name" value="AAA"/>
    <property type="match status" value="1"/>
</dbReference>
<evidence type="ECO:0000256" key="6">
    <source>
        <dbReference type="ARBA" id="ARBA00022884"/>
    </source>
</evidence>
<feature type="region of interest" description="G2" evidence="9">
    <location>
        <begin position="59"/>
        <end position="63"/>
    </location>
</feature>
<evidence type="ECO:0000256" key="4">
    <source>
        <dbReference type="ARBA" id="ARBA00022525"/>
    </source>
</evidence>
<dbReference type="InterPro" id="IPR003593">
    <property type="entry name" value="AAA+_ATPase"/>
</dbReference>
<keyword evidence="5 8" id="KW-0547">Nucleotide-binding</keyword>
<organism evidence="13 14">
    <name type="scientific">Williamsia sterculiae</name>
    <dbReference type="NCBI Taxonomy" id="1344003"/>
    <lineage>
        <taxon>Bacteria</taxon>
        <taxon>Bacillati</taxon>
        <taxon>Actinomycetota</taxon>
        <taxon>Actinomycetes</taxon>
        <taxon>Mycobacteriales</taxon>
        <taxon>Nocardiaceae</taxon>
        <taxon>Williamsia</taxon>
    </lineage>
</organism>
<gene>
    <name evidence="8" type="primary">era</name>
    <name evidence="13" type="ORF">SAMN05445060_2557</name>
</gene>
<comment type="function">
    <text evidence="8">An essential GTPase that binds both GDP and GTP, with rapid nucleotide exchange. Plays a role in 16S rRNA processing and 30S ribosomal subunit biogenesis and possibly also in cell cycle regulation and energy metabolism.</text>
</comment>
<dbReference type="GO" id="GO:0005886">
    <property type="term" value="C:plasma membrane"/>
    <property type="evidence" value="ECO:0007669"/>
    <property type="project" value="UniProtKB-SubCell"/>
</dbReference>
<keyword evidence="8" id="KW-1003">Cell membrane</keyword>
<dbReference type="CDD" id="cd22534">
    <property type="entry name" value="KH-II_Era"/>
    <property type="match status" value="1"/>
</dbReference>
<dbReference type="InterPro" id="IPR009019">
    <property type="entry name" value="KH_sf_prok-type"/>
</dbReference>
<accession>A0A1N7G7C5</accession>
<dbReference type="GO" id="GO:0003924">
    <property type="term" value="F:GTPase activity"/>
    <property type="evidence" value="ECO:0007669"/>
    <property type="project" value="UniProtKB-UniRule"/>
</dbReference>
<dbReference type="Proteomes" id="UP000186218">
    <property type="component" value="Unassembled WGS sequence"/>
</dbReference>
<dbReference type="AlphaFoldDB" id="A0A1N7G7C5"/>
<keyword evidence="8" id="KW-0690">Ribosome biogenesis</keyword>
<comment type="subcellular location">
    <subcellularLocation>
        <location evidence="8">Cytoplasm</location>
    </subcellularLocation>
    <subcellularLocation>
        <location evidence="8">Cell membrane</location>
        <topology evidence="8">Peripheral membrane protein</topology>
    </subcellularLocation>
</comment>
<keyword evidence="8" id="KW-0963">Cytoplasm</keyword>
<feature type="region of interest" description="G3" evidence="9">
    <location>
        <begin position="80"/>
        <end position="83"/>
    </location>
</feature>
<dbReference type="CDD" id="cd04163">
    <property type="entry name" value="Era"/>
    <property type="match status" value="1"/>
</dbReference>
<sequence length="323" mass="35123">MTEPTPAPMVVQAGDHTGSGEATFRSGFVCFVGRPNTGKSTLTNALVGEKIAITSNRPQTTRHTIRGIVNRSDAQLILVDTPGLHRPRTLLGKRLNDLVRDTYSEVDVICVCVPADEAIGPGDRWIVSQVRAMAPTTTVVGVVTKIDRVTPDRVAAQLLALSELLGASSEVVPVSAKSGRQLDVLVDVLVSLMEPGPAFYPDGELTDEPETVLMAEFIREAALEGVHDELPHSLAVVIEEIIPREDRGDEEPPMVDVHAVLYVERDSQKGIIIGRKGARLKEVGTTARAQIERLLGSRVYLDLHVKVAKDWQRDPKQLGRLGF</sequence>